<dbReference type="PROSITE" id="PS00716">
    <property type="entry name" value="SIGMA70_2"/>
    <property type="match status" value="1"/>
</dbReference>
<dbReference type="NCBIfam" id="TIGR02937">
    <property type="entry name" value="sigma70-ECF"/>
    <property type="match status" value="1"/>
</dbReference>
<keyword evidence="4 5" id="KW-0804">Transcription</keyword>
<dbReference type="InterPro" id="IPR013324">
    <property type="entry name" value="RNA_pol_sigma_r3/r4-like"/>
</dbReference>
<comment type="function">
    <text evidence="5">Sigma factors are initiation factors that promote the attachment of RNA polymerase to specific initiation sites and are then released.</text>
</comment>
<dbReference type="GO" id="GO:0016987">
    <property type="term" value="F:sigma factor activity"/>
    <property type="evidence" value="ECO:0007669"/>
    <property type="project" value="UniProtKB-KW"/>
</dbReference>
<comment type="similarity">
    <text evidence="5">Belongs to the sigma-70 factor family.</text>
</comment>
<dbReference type="AlphaFoldDB" id="A0A3S9T010"/>
<dbReference type="PIRSF" id="PIRSF000770">
    <property type="entry name" value="RNA_pol_sigma-SigE/K"/>
    <property type="match status" value="1"/>
</dbReference>
<keyword evidence="9" id="KW-1185">Reference proteome</keyword>
<dbReference type="PRINTS" id="PR00046">
    <property type="entry name" value="SIGMA70FCT"/>
</dbReference>
<evidence type="ECO:0000313" key="9">
    <source>
        <dbReference type="Proteomes" id="UP000267250"/>
    </source>
</evidence>
<keyword evidence="2 5" id="KW-0731">Sigma factor</keyword>
<dbReference type="Pfam" id="PF04539">
    <property type="entry name" value="Sigma70_r3"/>
    <property type="match status" value="1"/>
</dbReference>
<dbReference type="InterPro" id="IPR012845">
    <property type="entry name" value="RNA_pol_sigma_FliA_WhiG"/>
</dbReference>
<dbReference type="EMBL" id="CP016379">
    <property type="protein sequence ID" value="AZR73855.1"/>
    <property type="molecule type" value="Genomic_DNA"/>
</dbReference>
<feature type="domain" description="RNA polymerase sigma-70" evidence="6">
    <location>
        <begin position="58"/>
        <end position="71"/>
    </location>
</feature>
<evidence type="ECO:0000256" key="5">
    <source>
        <dbReference type="RuleBase" id="RU362124"/>
    </source>
</evidence>
<name>A0A3S9T010_9FIRM</name>
<dbReference type="Pfam" id="PF04545">
    <property type="entry name" value="Sigma70_r4"/>
    <property type="match status" value="1"/>
</dbReference>
<organism evidence="8 9">
    <name type="scientific">Anoxybacter fermentans</name>
    <dbReference type="NCBI Taxonomy" id="1323375"/>
    <lineage>
        <taxon>Bacteria</taxon>
        <taxon>Bacillati</taxon>
        <taxon>Bacillota</taxon>
        <taxon>Clostridia</taxon>
        <taxon>Halanaerobiales</taxon>
        <taxon>Anoxybacter</taxon>
    </lineage>
</organism>
<dbReference type="PANTHER" id="PTHR30385:SF7">
    <property type="entry name" value="RNA POLYMERASE SIGMA FACTOR FLIA"/>
    <property type="match status" value="1"/>
</dbReference>
<dbReference type="GO" id="GO:0003677">
    <property type="term" value="F:DNA binding"/>
    <property type="evidence" value="ECO:0007669"/>
    <property type="project" value="UniProtKB-KW"/>
</dbReference>
<evidence type="ECO:0000256" key="1">
    <source>
        <dbReference type="ARBA" id="ARBA00023015"/>
    </source>
</evidence>
<dbReference type="PANTHER" id="PTHR30385">
    <property type="entry name" value="SIGMA FACTOR F FLAGELLAR"/>
    <property type="match status" value="1"/>
</dbReference>
<dbReference type="InterPro" id="IPR014284">
    <property type="entry name" value="RNA_pol_sigma-70_dom"/>
</dbReference>
<gene>
    <name evidence="8" type="ORF">BBF96_10930</name>
</gene>
<evidence type="ECO:0000256" key="3">
    <source>
        <dbReference type="ARBA" id="ARBA00023125"/>
    </source>
</evidence>
<dbReference type="GO" id="GO:0003899">
    <property type="term" value="F:DNA-directed RNA polymerase activity"/>
    <property type="evidence" value="ECO:0007669"/>
    <property type="project" value="InterPro"/>
</dbReference>
<keyword evidence="1 5" id="KW-0805">Transcription regulation</keyword>
<dbReference type="InterPro" id="IPR007624">
    <property type="entry name" value="RNA_pol_sigma70_r3"/>
</dbReference>
<dbReference type="GO" id="GO:0006352">
    <property type="term" value="P:DNA-templated transcription initiation"/>
    <property type="evidence" value="ECO:0007669"/>
    <property type="project" value="InterPro"/>
</dbReference>
<sequence>MEVNCLEKRKSDEKALWKAFQKGDLQARNLLIEKYTPLVKYVAGRVKLVVPPQIEFDDLVSFGIIGLIQAIDRFDPERGVKFSTYAAVRIRGAIIDELRAQDWISRSSREKAKRLHQAYKKLEQTLGRLPEDEEVARELGLDLKEYNKLVMEANIPELTSLESLINPDSGLQLMDQIPGENERPEEIVYDKEIKRLLVEAIDRLKEQEKLVLALYYYEELTQMEIAQVLDLSPARVSQIHAKAVLRLRGMLSRKRALFL</sequence>
<feature type="domain" description="RNA polymerase sigma-70" evidence="7">
    <location>
        <begin position="221"/>
        <end position="247"/>
    </location>
</feature>
<accession>A0A3S9T010</accession>
<evidence type="ECO:0000259" key="6">
    <source>
        <dbReference type="PROSITE" id="PS00715"/>
    </source>
</evidence>
<dbReference type="SUPFAM" id="SSF88659">
    <property type="entry name" value="Sigma3 and sigma4 domains of RNA polymerase sigma factors"/>
    <property type="match status" value="2"/>
</dbReference>
<evidence type="ECO:0000256" key="2">
    <source>
        <dbReference type="ARBA" id="ARBA00023082"/>
    </source>
</evidence>
<evidence type="ECO:0000256" key="4">
    <source>
        <dbReference type="ARBA" id="ARBA00023163"/>
    </source>
</evidence>
<evidence type="ECO:0000259" key="7">
    <source>
        <dbReference type="PROSITE" id="PS00716"/>
    </source>
</evidence>
<dbReference type="SUPFAM" id="SSF88946">
    <property type="entry name" value="Sigma2 domain of RNA polymerase sigma factors"/>
    <property type="match status" value="1"/>
</dbReference>
<dbReference type="Pfam" id="PF04542">
    <property type="entry name" value="Sigma70_r2"/>
    <property type="match status" value="1"/>
</dbReference>
<evidence type="ECO:0000313" key="8">
    <source>
        <dbReference type="EMBL" id="AZR73855.1"/>
    </source>
</evidence>
<dbReference type="NCBIfam" id="TIGR02479">
    <property type="entry name" value="FliA_WhiG"/>
    <property type="match status" value="1"/>
</dbReference>
<dbReference type="CDD" id="cd06171">
    <property type="entry name" value="Sigma70_r4"/>
    <property type="match status" value="1"/>
</dbReference>
<protein>
    <recommendedName>
        <fullName evidence="5">RNA polymerase sigma factor</fullName>
    </recommendedName>
</protein>
<dbReference type="Gene3D" id="1.10.1740.10">
    <property type="match status" value="1"/>
</dbReference>
<reference evidence="8 9" key="1">
    <citation type="submission" date="2016-07" db="EMBL/GenBank/DDBJ databases">
        <title>Genome and transcriptome analysis of iron-reducing fermentative bacteria Anoxybacter fermentans.</title>
        <authorList>
            <person name="Zeng X."/>
            <person name="Shao Z."/>
        </authorList>
    </citation>
    <scope>NUCLEOTIDE SEQUENCE [LARGE SCALE GENOMIC DNA]</scope>
    <source>
        <strain evidence="8 9">DY22613</strain>
    </source>
</reference>
<dbReference type="InterPro" id="IPR007627">
    <property type="entry name" value="RNA_pol_sigma70_r2"/>
</dbReference>
<dbReference type="PROSITE" id="PS00715">
    <property type="entry name" value="SIGMA70_1"/>
    <property type="match status" value="1"/>
</dbReference>
<dbReference type="Gene3D" id="1.20.140.160">
    <property type="match status" value="1"/>
</dbReference>
<proteinExistence type="inferred from homology"/>
<dbReference type="KEGG" id="aft:BBF96_10930"/>
<dbReference type="OrthoDB" id="9799825at2"/>
<dbReference type="InterPro" id="IPR013325">
    <property type="entry name" value="RNA_pol_sigma_r2"/>
</dbReference>
<dbReference type="InterPro" id="IPR000943">
    <property type="entry name" value="RNA_pol_sigma70"/>
</dbReference>
<keyword evidence="3 5" id="KW-0238">DNA-binding</keyword>
<dbReference type="NCBIfam" id="NF005413">
    <property type="entry name" value="PRK06986.1"/>
    <property type="match status" value="1"/>
</dbReference>
<dbReference type="InterPro" id="IPR007630">
    <property type="entry name" value="RNA_pol_sigma70_r4"/>
</dbReference>
<dbReference type="Proteomes" id="UP000267250">
    <property type="component" value="Chromosome"/>
</dbReference>